<dbReference type="InterPro" id="IPR016160">
    <property type="entry name" value="Ald_DH_CS_CYS"/>
</dbReference>
<dbReference type="CDD" id="cd07129">
    <property type="entry name" value="ALDH_KGSADH"/>
    <property type="match status" value="1"/>
</dbReference>
<sequence>MRLNHLRVLRIEGIAVAAKILVDGEWRDSSGTEKFQAVNPATGEPISEDFPISPWSEVEQVLSAAADAFRQLRSTSPQQRAAFLEDFADRIDADASTLVEIAHAETGLPTSPRLADVELPRTSNQLRLAAAAARSGSWAMPTIDTGTNIRSVLEPIGPVVTFAPNNFPFAINAAAGGDLAAAIAVGCPLIAKAHPSHPGTSRRFAELAFAALSETDLPPATIQLLYHMAPEDGLKLVSHPKIGAASFTGSRPGGLKLKEAADKVGKPIYLELSSINPVFILPGALDERLDTIAGEFATSCLMAAGQFCTNPGVVVLREGELAEAFLANVRERFEAAPAGTMLNQGVRDHCAAAIDQLVAAGASQVVASGDTDGSRFCYPNTLLRISGDQFLADPETFQTEAFGNTSLFVFASSDEQLEQIADRFEGNLTGCLYTHGCGDDDALYDRIAPVLKEHVGRLINDKMPTGVAVSPAMNHGGPFPASGHPGFTAIGIPASLRRFGKLTSYDNVRPGRLPDLLKNENPLAAWRFVDGEWTKASIE</sequence>
<evidence type="ECO:0000259" key="2">
    <source>
        <dbReference type="Pfam" id="PF00171"/>
    </source>
</evidence>
<dbReference type="SUPFAM" id="SSF53720">
    <property type="entry name" value="ALDH-like"/>
    <property type="match status" value="1"/>
</dbReference>
<dbReference type="Gene3D" id="3.40.605.10">
    <property type="entry name" value="Aldehyde Dehydrogenase, Chain A, domain 1"/>
    <property type="match status" value="1"/>
</dbReference>
<evidence type="ECO:0000256" key="1">
    <source>
        <dbReference type="ARBA" id="ARBA00023002"/>
    </source>
</evidence>
<dbReference type="InterPro" id="IPR050740">
    <property type="entry name" value="Aldehyde_DH_Superfamily"/>
</dbReference>
<keyword evidence="1 3" id="KW-0560">Oxidoreductase</keyword>
<evidence type="ECO:0000313" key="3">
    <source>
        <dbReference type="EMBL" id="QDT37212.1"/>
    </source>
</evidence>
<dbReference type="GO" id="GO:0033721">
    <property type="term" value="F:aldehyde dehydrogenase (NADP+) activity"/>
    <property type="evidence" value="ECO:0007669"/>
    <property type="project" value="UniProtKB-EC"/>
</dbReference>
<dbReference type="Pfam" id="PF00171">
    <property type="entry name" value="Aldedh"/>
    <property type="match status" value="1"/>
</dbReference>
<dbReference type="AlphaFoldDB" id="A0A517QZY8"/>
<dbReference type="EMBL" id="CP036268">
    <property type="protein sequence ID" value="QDT37212.1"/>
    <property type="molecule type" value="Genomic_DNA"/>
</dbReference>
<proteinExistence type="predicted"/>
<reference evidence="3 4" key="1">
    <citation type="submission" date="2019-02" db="EMBL/GenBank/DDBJ databases">
        <title>Deep-cultivation of Planctomycetes and their phenomic and genomic characterization uncovers novel biology.</title>
        <authorList>
            <person name="Wiegand S."/>
            <person name="Jogler M."/>
            <person name="Boedeker C."/>
            <person name="Pinto D."/>
            <person name="Vollmers J."/>
            <person name="Rivas-Marin E."/>
            <person name="Kohn T."/>
            <person name="Peeters S.H."/>
            <person name="Heuer A."/>
            <person name="Rast P."/>
            <person name="Oberbeckmann S."/>
            <person name="Bunk B."/>
            <person name="Jeske O."/>
            <person name="Meyerdierks A."/>
            <person name="Storesund J.E."/>
            <person name="Kallscheuer N."/>
            <person name="Luecker S."/>
            <person name="Lage O.M."/>
            <person name="Pohl T."/>
            <person name="Merkel B.J."/>
            <person name="Hornburger P."/>
            <person name="Mueller R.-W."/>
            <person name="Bruemmer F."/>
            <person name="Labrenz M."/>
            <person name="Spormann A.M."/>
            <person name="Op den Camp H."/>
            <person name="Overmann J."/>
            <person name="Amann R."/>
            <person name="Jetten M.S.M."/>
            <person name="Mascher T."/>
            <person name="Medema M.H."/>
            <person name="Devos D.P."/>
            <person name="Kaster A.-K."/>
            <person name="Ovreas L."/>
            <person name="Rohde M."/>
            <person name="Galperin M.Y."/>
            <person name="Jogler C."/>
        </authorList>
    </citation>
    <scope>NUCLEOTIDE SEQUENCE [LARGE SCALE GENOMIC DNA]</scope>
    <source>
        <strain evidence="3 4">Pan189</strain>
    </source>
</reference>
<gene>
    <name evidence="3" type="primary">aldH</name>
    <name evidence="3" type="ORF">Pan189_15840</name>
</gene>
<dbReference type="Gene3D" id="3.40.309.10">
    <property type="entry name" value="Aldehyde Dehydrogenase, Chain A, domain 2"/>
    <property type="match status" value="1"/>
</dbReference>
<protein>
    <submittedName>
        <fullName evidence="3">NADP-dependent fatty aldehyde dehydrogenase</fullName>
        <ecNumber evidence="3">1.2.1.4</ecNumber>
    </submittedName>
</protein>
<dbReference type="InterPro" id="IPR015590">
    <property type="entry name" value="Aldehyde_DH_dom"/>
</dbReference>
<name>A0A517QZY8_9PLAN</name>
<dbReference type="EC" id="1.2.1.4" evidence="3"/>
<dbReference type="PROSITE" id="PS00070">
    <property type="entry name" value="ALDEHYDE_DEHYDR_CYS"/>
    <property type="match status" value="1"/>
</dbReference>
<dbReference type="RefSeq" id="WP_375154908.1">
    <property type="nucleotide sequence ID" value="NZ_CP036268.1"/>
</dbReference>
<dbReference type="InterPro" id="IPR016161">
    <property type="entry name" value="Ald_DH/histidinol_DH"/>
</dbReference>
<dbReference type="InterPro" id="IPR016163">
    <property type="entry name" value="Ald_DH_C"/>
</dbReference>
<evidence type="ECO:0000313" key="4">
    <source>
        <dbReference type="Proteomes" id="UP000317318"/>
    </source>
</evidence>
<dbReference type="PANTHER" id="PTHR43353:SF3">
    <property type="entry name" value="ALDEHYDE DEHYDROGENASE-RELATED"/>
    <property type="match status" value="1"/>
</dbReference>
<feature type="domain" description="Aldehyde dehydrogenase" evidence="2">
    <location>
        <begin position="26"/>
        <end position="435"/>
    </location>
</feature>
<dbReference type="InterPro" id="IPR016162">
    <property type="entry name" value="Ald_DH_N"/>
</dbReference>
<dbReference type="InterPro" id="IPR044151">
    <property type="entry name" value="ALDH_KGSADH"/>
</dbReference>
<accession>A0A517QZY8</accession>
<keyword evidence="4" id="KW-1185">Reference proteome</keyword>
<dbReference type="Proteomes" id="UP000317318">
    <property type="component" value="Chromosome"/>
</dbReference>
<dbReference type="KEGG" id="svp:Pan189_15840"/>
<organism evidence="3 4">
    <name type="scientific">Stratiformator vulcanicus</name>
    <dbReference type="NCBI Taxonomy" id="2527980"/>
    <lineage>
        <taxon>Bacteria</taxon>
        <taxon>Pseudomonadati</taxon>
        <taxon>Planctomycetota</taxon>
        <taxon>Planctomycetia</taxon>
        <taxon>Planctomycetales</taxon>
        <taxon>Planctomycetaceae</taxon>
        <taxon>Stratiformator</taxon>
    </lineage>
</organism>
<dbReference type="PANTHER" id="PTHR43353">
    <property type="entry name" value="SUCCINATE-SEMIALDEHYDE DEHYDROGENASE, MITOCHONDRIAL"/>
    <property type="match status" value="1"/>
</dbReference>